<evidence type="ECO:0000256" key="2">
    <source>
        <dbReference type="SAM" id="Phobius"/>
    </source>
</evidence>
<reference evidence="3" key="1">
    <citation type="submission" date="2021-04" db="EMBL/GenBank/DDBJ databases">
        <title>Draft genome of Fusarium avenaceum strain F156N33, isolated from an atmospheric sample in Virginia.</title>
        <authorList>
            <person name="Yang S."/>
            <person name="Vinatzer B.A."/>
            <person name="Coleman J."/>
        </authorList>
    </citation>
    <scope>NUCLEOTIDE SEQUENCE</scope>
    <source>
        <strain evidence="3">F156N33</strain>
    </source>
</reference>
<protein>
    <recommendedName>
        <fullName evidence="5">Fatty-acid amide hydrolase</fullName>
    </recommendedName>
</protein>
<accession>A0A9P7KS64</accession>
<evidence type="ECO:0000256" key="1">
    <source>
        <dbReference type="SAM" id="MobiDB-lite"/>
    </source>
</evidence>
<gene>
    <name evidence="3" type="ORF">KAF25_001695</name>
</gene>
<evidence type="ECO:0000313" key="3">
    <source>
        <dbReference type="EMBL" id="KAG5657106.1"/>
    </source>
</evidence>
<feature type="transmembrane region" description="Helical" evidence="2">
    <location>
        <begin position="216"/>
        <end position="240"/>
    </location>
</feature>
<proteinExistence type="predicted"/>
<dbReference type="Proteomes" id="UP000782241">
    <property type="component" value="Unassembled WGS sequence"/>
</dbReference>
<feature type="compositionally biased region" description="Polar residues" evidence="1">
    <location>
        <begin position="133"/>
        <end position="143"/>
    </location>
</feature>
<feature type="region of interest" description="Disordered" evidence="1">
    <location>
        <begin position="188"/>
        <end position="209"/>
    </location>
</feature>
<name>A0A9P7KS64_9HYPO</name>
<sequence>MTKIKLVRSGRECDADEQYYKCSYFDFEFRGCCSHDPCIKPRGCRNHDSVFVDTTLLASFSTIDMSDTETATSDTITSESTATESAAGSTTADRFGRETTFLTRTRPKAITTMDEDNEETSSTLKRTAHPKTMTDSGTTRTIPNSSRVTVTHITMIATSKLPTISREAPLTFVTSSATDGLLYPTASFESTPTGIPTQTSTAGPSLNDDSSGTPPIGIIVGGVVGGVVVLALVILAVFMVRRRRHNRELWVNGAGEYTFDEKEEKSYLRRMLSRNTTQRSQDPFAPFGGRIDRVDDPLRPPSGTFEMDGTSTVPVELPAVTFSDAKAKESQPVGHTNATSTGYSTVAGYVAPTQYPTATGNSVDPRANLNASLEDRQQNQFVNHWNQYRTLGENARQC</sequence>
<evidence type="ECO:0008006" key="5">
    <source>
        <dbReference type="Google" id="ProtNLM"/>
    </source>
</evidence>
<feature type="region of interest" description="Disordered" evidence="1">
    <location>
        <begin position="113"/>
        <end position="143"/>
    </location>
</feature>
<feature type="region of interest" description="Disordered" evidence="1">
    <location>
        <begin position="68"/>
        <end position="93"/>
    </location>
</feature>
<keyword evidence="2" id="KW-0472">Membrane</keyword>
<keyword evidence="4" id="KW-1185">Reference proteome</keyword>
<feature type="region of interest" description="Disordered" evidence="1">
    <location>
        <begin position="276"/>
        <end position="296"/>
    </location>
</feature>
<dbReference type="EMBL" id="JAGPUO010000018">
    <property type="protein sequence ID" value="KAG5657106.1"/>
    <property type="molecule type" value="Genomic_DNA"/>
</dbReference>
<dbReference type="AlphaFoldDB" id="A0A9P7KS64"/>
<evidence type="ECO:0000313" key="4">
    <source>
        <dbReference type="Proteomes" id="UP000782241"/>
    </source>
</evidence>
<keyword evidence="2" id="KW-0812">Transmembrane</keyword>
<comment type="caution">
    <text evidence="3">The sequence shown here is derived from an EMBL/GenBank/DDBJ whole genome shotgun (WGS) entry which is preliminary data.</text>
</comment>
<organism evidence="3 4">
    <name type="scientific">Fusarium avenaceum</name>
    <dbReference type="NCBI Taxonomy" id="40199"/>
    <lineage>
        <taxon>Eukaryota</taxon>
        <taxon>Fungi</taxon>
        <taxon>Dikarya</taxon>
        <taxon>Ascomycota</taxon>
        <taxon>Pezizomycotina</taxon>
        <taxon>Sordariomycetes</taxon>
        <taxon>Hypocreomycetidae</taxon>
        <taxon>Hypocreales</taxon>
        <taxon>Nectriaceae</taxon>
        <taxon>Fusarium</taxon>
        <taxon>Fusarium tricinctum species complex</taxon>
    </lineage>
</organism>
<keyword evidence="2" id="KW-1133">Transmembrane helix</keyword>